<sequence length="430" mass="45947">MTCCLMLSGGSLTRAGEMSALTPYRVAILTASTAEGRFRGRPRLSRSPTSGNDAVVSRVVSSCRSGTLTNRCRASRSSRQAPWNDVRVESGFAFRRRVVVHTTADRTEGEASATPAADAVPVIRSGRLRDVIVDEVLDAIEGTDSGRKMSPEQRDATDANLAELESIGKTQAPNSLADPLIFGDYDVAYVSTGGRQIGNPAGGRFRGGLGAMLFRTIGLEQNLYEPNVVVNRVAFLVFGLIPGEVVLNGTFAALTAELAEKNEKGEVNPFGIDDGQTVRAFFDPPRITLGGLPSFGIGPKSSVVLSTTYLDERVRLGRGSRGSLFVFTRKSEEQAARDRRRWSVGGLGVTMMLACTAALFVFAVRRFRSGGVTELSVATAVAVAVSFAMALVMRQGGIIAEDADYDEAYEKTVEANKAVTKAAREGEGEQ</sequence>
<gene>
    <name evidence="2" type="ORF">MICPUN_60022</name>
</gene>
<proteinExistence type="predicted"/>
<protein>
    <recommendedName>
        <fullName evidence="4">Plastid lipid-associated protein/fibrillin conserved domain-containing protein</fullName>
    </recommendedName>
</protein>
<dbReference type="PANTHER" id="PTHR31906">
    <property type="entry name" value="PLASTID-LIPID-ASSOCIATED PROTEIN 4, CHLOROPLASTIC-RELATED"/>
    <property type="match status" value="1"/>
</dbReference>
<dbReference type="RefSeq" id="XP_002503922.1">
    <property type="nucleotide sequence ID" value="XM_002503876.1"/>
</dbReference>
<dbReference type="AlphaFoldDB" id="C1EAC3"/>
<dbReference type="KEGG" id="mis:MICPUN_60022"/>
<dbReference type="GeneID" id="8244867"/>
<dbReference type="eggNOG" id="ENOG502QS7D">
    <property type="taxonomic scope" value="Eukaryota"/>
</dbReference>
<evidence type="ECO:0000256" key="1">
    <source>
        <dbReference type="SAM" id="Phobius"/>
    </source>
</evidence>
<keyword evidence="1" id="KW-1133">Transmembrane helix</keyword>
<dbReference type="OrthoDB" id="45035at2759"/>
<dbReference type="OMA" id="MMLACTA"/>
<reference evidence="2 3" key="1">
    <citation type="journal article" date="2009" name="Science">
        <title>Green evolution and dynamic adaptations revealed by genomes of the marine picoeukaryotes Micromonas.</title>
        <authorList>
            <person name="Worden A.Z."/>
            <person name="Lee J.H."/>
            <person name="Mock T."/>
            <person name="Rouze P."/>
            <person name="Simmons M.P."/>
            <person name="Aerts A.L."/>
            <person name="Allen A.E."/>
            <person name="Cuvelier M.L."/>
            <person name="Derelle E."/>
            <person name="Everett M.V."/>
            <person name="Foulon E."/>
            <person name="Grimwood J."/>
            <person name="Gundlach H."/>
            <person name="Henrissat B."/>
            <person name="Napoli C."/>
            <person name="McDonald S.M."/>
            <person name="Parker M.S."/>
            <person name="Rombauts S."/>
            <person name="Salamov A."/>
            <person name="Von Dassow P."/>
            <person name="Badger J.H."/>
            <person name="Coutinho P.M."/>
            <person name="Demir E."/>
            <person name="Dubchak I."/>
            <person name="Gentemann C."/>
            <person name="Eikrem W."/>
            <person name="Gready J.E."/>
            <person name="John U."/>
            <person name="Lanier W."/>
            <person name="Lindquist E.A."/>
            <person name="Lucas S."/>
            <person name="Mayer K.F."/>
            <person name="Moreau H."/>
            <person name="Not F."/>
            <person name="Otillar R."/>
            <person name="Panaud O."/>
            <person name="Pangilinan J."/>
            <person name="Paulsen I."/>
            <person name="Piegu B."/>
            <person name="Poliakov A."/>
            <person name="Robbens S."/>
            <person name="Schmutz J."/>
            <person name="Toulza E."/>
            <person name="Wyss T."/>
            <person name="Zelensky A."/>
            <person name="Zhou K."/>
            <person name="Armbrust E.V."/>
            <person name="Bhattacharya D."/>
            <person name="Goodenough U.W."/>
            <person name="Van de Peer Y."/>
            <person name="Grigoriev I.V."/>
        </authorList>
    </citation>
    <scope>NUCLEOTIDE SEQUENCE [LARGE SCALE GENOMIC DNA]</scope>
    <source>
        <strain evidence="3">RCC299 / NOUM17</strain>
    </source>
</reference>
<dbReference type="EMBL" id="CP001328">
    <property type="protein sequence ID" value="ACO65180.1"/>
    <property type="molecule type" value="Genomic_DNA"/>
</dbReference>
<keyword evidence="1" id="KW-0472">Membrane</keyword>
<evidence type="ECO:0000313" key="2">
    <source>
        <dbReference type="EMBL" id="ACO65180.1"/>
    </source>
</evidence>
<name>C1EAC3_MICCC</name>
<feature type="transmembrane region" description="Helical" evidence="1">
    <location>
        <begin position="342"/>
        <end position="363"/>
    </location>
</feature>
<accession>C1EAC3</accession>
<feature type="transmembrane region" description="Helical" evidence="1">
    <location>
        <begin position="375"/>
        <end position="393"/>
    </location>
</feature>
<keyword evidence="3" id="KW-1185">Reference proteome</keyword>
<dbReference type="Proteomes" id="UP000002009">
    <property type="component" value="Chromosome 7"/>
</dbReference>
<evidence type="ECO:0000313" key="3">
    <source>
        <dbReference type="Proteomes" id="UP000002009"/>
    </source>
</evidence>
<keyword evidence="1" id="KW-0812">Transmembrane</keyword>
<dbReference type="InterPro" id="IPR039633">
    <property type="entry name" value="PAP"/>
</dbReference>
<evidence type="ECO:0008006" key="4">
    <source>
        <dbReference type="Google" id="ProtNLM"/>
    </source>
</evidence>
<organism evidence="2 3">
    <name type="scientific">Micromonas commoda (strain RCC299 / NOUM17 / CCMP2709)</name>
    <name type="common">Picoplanktonic green alga</name>
    <dbReference type="NCBI Taxonomy" id="296587"/>
    <lineage>
        <taxon>Eukaryota</taxon>
        <taxon>Viridiplantae</taxon>
        <taxon>Chlorophyta</taxon>
        <taxon>Mamiellophyceae</taxon>
        <taxon>Mamiellales</taxon>
        <taxon>Mamiellaceae</taxon>
        <taxon>Micromonas</taxon>
    </lineage>
</organism>
<dbReference type="InParanoid" id="C1EAC3"/>